<reference evidence="2" key="1">
    <citation type="journal article" date="2020" name="Nature">
        <title>Giant virus diversity and host interactions through global metagenomics.</title>
        <authorList>
            <person name="Schulz F."/>
            <person name="Roux S."/>
            <person name="Paez-Espino D."/>
            <person name="Jungbluth S."/>
            <person name="Walsh D.A."/>
            <person name="Denef V.J."/>
            <person name="McMahon K.D."/>
            <person name="Konstantinidis K.T."/>
            <person name="Eloe-Fadrosh E.A."/>
            <person name="Kyrpides N.C."/>
            <person name="Woyke T."/>
        </authorList>
    </citation>
    <scope>NUCLEOTIDE SEQUENCE</scope>
    <source>
        <strain evidence="2">GVMAG-M-3300010158-59</strain>
    </source>
</reference>
<evidence type="ECO:0000313" key="2">
    <source>
        <dbReference type="EMBL" id="QHS88961.1"/>
    </source>
</evidence>
<accession>A0A6C0BB60</accession>
<protein>
    <submittedName>
        <fullName evidence="2">Uncharacterized protein</fullName>
    </submittedName>
</protein>
<name>A0A6C0BB60_9ZZZZ</name>
<feature type="compositionally biased region" description="Basic residues" evidence="1">
    <location>
        <begin position="103"/>
        <end position="131"/>
    </location>
</feature>
<organism evidence="2">
    <name type="scientific">viral metagenome</name>
    <dbReference type="NCBI Taxonomy" id="1070528"/>
    <lineage>
        <taxon>unclassified sequences</taxon>
        <taxon>metagenomes</taxon>
        <taxon>organismal metagenomes</taxon>
    </lineage>
</organism>
<evidence type="ECO:0000256" key="1">
    <source>
        <dbReference type="SAM" id="MobiDB-lite"/>
    </source>
</evidence>
<feature type="region of interest" description="Disordered" evidence="1">
    <location>
        <begin position="102"/>
        <end position="131"/>
    </location>
</feature>
<dbReference type="EMBL" id="MN739103">
    <property type="protein sequence ID" value="QHS88961.1"/>
    <property type="molecule type" value="Genomic_DNA"/>
</dbReference>
<sequence>MSYEEIEMQDLGAIREQNRDIQKYEIGDTFNTWSYSGWDNEHNWKIRFNNSKIIDVMRKNDRYEYLLDGDITWGPEGTENKYWRETRWVDQDILEKYATIKSKGGKRLKRRTTKRRKGKKDRKSRRRKSRK</sequence>
<dbReference type="AlphaFoldDB" id="A0A6C0BB60"/>
<proteinExistence type="predicted"/>